<proteinExistence type="predicted"/>
<comment type="caution">
    <text evidence="1">The sequence shown here is derived from an EMBL/GenBank/DDBJ whole genome shotgun (WGS) entry which is preliminary data.</text>
</comment>
<sequence length="107" mass="12521">MTRSTPEMCVAPPLSKLPHRTRGMTFGPYVRFIVQQAQCTTDLQWNLVLIQEPSRPEDETFPLVHRGLPLNGYARRCKKYNLELNVSKTKKRNWYSIATRPTKLQKF</sequence>
<reference evidence="1 2" key="1">
    <citation type="journal article" date="2019" name="Sci. Rep.">
        <title>Orb-weaving spider Araneus ventricosus genome elucidates the spidroin gene catalogue.</title>
        <authorList>
            <person name="Kono N."/>
            <person name="Nakamura H."/>
            <person name="Ohtoshi R."/>
            <person name="Moran D.A.P."/>
            <person name="Shinohara A."/>
            <person name="Yoshida Y."/>
            <person name="Fujiwara M."/>
            <person name="Mori M."/>
            <person name="Tomita M."/>
            <person name="Arakawa K."/>
        </authorList>
    </citation>
    <scope>NUCLEOTIDE SEQUENCE [LARGE SCALE GENOMIC DNA]</scope>
</reference>
<dbReference type="AlphaFoldDB" id="A0A4Y2R3C3"/>
<evidence type="ECO:0000313" key="2">
    <source>
        <dbReference type="Proteomes" id="UP000499080"/>
    </source>
</evidence>
<accession>A0A4Y2R3C3</accession>
<gene>
    <name evidence="1" type="ORF">AVEN_249838_1</name>
</gene>
<organism evidence="1 2">
    <name type="scientific">Araneus ventricosus</name>
    <name type="common">Orbweaver spider</name>
    <name type="synonym">Epeira ventricosa</name>
    <dbReference type="NCBI Taxonomy" id="182803"/>
    <lineage>
        <taxon>Eukaryota</taxon>
        <taxon>Metazoa</taxon>
        <taxon>Ecdysozoa</taxon>
        <taxon>Arthropoda</taxon>
        <taxon>Chelicerata</taxon>
        <taxon>Arachnida</taxon>
        <taxon>Araneae</taxon>
        <taxon>Araneomorphae</taxon>
        <taxon>Entelegynae</taxon>
        <taxon>Araneoidea</taxon>
        <taxon>Araneidae</taxon>
        <taxon>Araneus</taxon>
    </lineage>
</organism>
<protein>
    <submittedName>
        <fullName evidence="1">Uncharacterized protein</fullName>
    </submittedName>
</protein>
<name>A0A4Y2R3C3_ARAVE</name>
<evidence type="ECO:0000313" key="1">
    <source>
        <dbReference type="EMBL" id="GBN69956.1"/>
    </source>
</evidence>
<keyword evidence="2" id="KW-1185">Reference proteome</keyword>
<dbReference type="Proteomes" id="UP000499080">
    <property type="component" value="Unassembled WGS sequence"/>
</dbReference>
<dbReference type="EMBL" id="BGPR01015617">
    <property type="protein sequence ID" value="GBN69956.1"/>
    <property type="molecule type" value="Genomic_DNA"/>
</dbReference>